<feature type="region of interest" description="Disordered" evidence="1">
    <location>
        <begin position="51"/>
        <end position="73"/>
    </location>
</feature>
<keyword evidence="3" id="KW-1185">Reference proteome</keyword>
<organism evidence="2 3">
    <name type="scientific">Zymoseptoria tritici (strain CBS 115943 / IPO323)</name>
    <name type="common">Speckled leaf blotch fungus</name>
    <name type="synonym">Septoria tritici</name>
    <dbReference type="NCBI Taxonomy" id="336722"/>
    <lineage>
        <taxon>Eukaryota</taxon>
        <taxon>Fungi</taxon>
        <taxon>Dikarya</taxon>
        <taxon>Ascomycota</taxon>
        <taxon>Pezizomycotina</taxon>
        <taxon>Dothideomycetes</taxon>
        <taxon>Dothideomycetidae</taxon>
        <taxon>Mycosphaerellales</taxon>
        <taxon>Mycosphaerellaceae</taxon>
        <taxon>Zymoseptoria</taxon>
    </lineage>
</organism>
<dbReference type="GeneID" id="13394618"/>
<dbReference type="EMBL" id="CM001196">
    <property type="protein sequence ID" value="EGP91189.1"/>
    <property type="molecule type" value="Genomic_DNA"/>
</dbReference>
<feature type="compositionally biased region" description="Basic and acidic residues" evidence="1">
    <location>
        <begin position="64"/>
        <end position="73"/>
    </location>
</feature>
<evidence type="ECO:0000313" key="2">
    <source>
        <dbReference type="EMBL" id="EGP91189.1"/>
    </source>
</evidence>
<dbReference type="InParanoid" id="F9WWE9"/>
<name>F9WWE9_ZYMTI</name>
<dbReference type="AlphaFoldDB" id="F9WWE9"/>
<reference evidence="2 3" key="1">
    <citation type="journal article" date="2011" name="PLoS Genet.">
        <title>Finished genome of the fungal wheat pathogen Mycosphaerella graminicola reveals dispensome structure, chromosome plasticity, and stealth pathogenesis.</title>
        <authorList>
            <person name="Goodwin S.B."/>
            <person name="Ben M'barek S."/>
            <person name="Dhillon B."/>
            <person name="Wittenberg A.H.J."/>
            <person name="Crane C.F."/>
            <person name="Hane J.K."/>
            <person name="Foster A.J."/>
            <person name="Van der Lee T.A.J."/>
            <person name="Grimwood J."/>
            <person name="Aerts A."/>
            <person name="Antoniw J."/>
            <person name="Bailey A."/>
            <person name="Bluhm B."/>
            <person name="Bowler J."/>
            <person name="Bristow J."/>
            <person name="van der Burgt A."/>
            <person name="Canto-Canche B."/>
            <person name="Churchill A.C.L."/>
            <person name="Conde-Ferraez L."/>
            <person name="Cools H.J."/>
            <person name="Coutinho P.M."/>
            <person name="Csukai M."/>
            <person name="Dehal P."/>
            <person name="De Wit P."/>
            <person name="Donzelli B."/>
            <person name="van de Geest H.C."/>
            <person name="van Ham R.C.H.J."/>
            <person name="Hammond-Kosack K.E."/>
            <person name="Henrissat B."/>
            <person name="Kilian A."/>
            <person name="Kobayashi A.K."/>
            <person name="Koopmann E."/>
            <person name="Kourmpetis Y."/>
            <person name="Kuzniar A."/>
            <person name="Lindquist E."/>
            <person name="Lombard V."/>
            <person name="Maliepaard C."/>
            <person name="Martins N."/>
            <person name="Mehrabi R."/>
            <person name="Nap J.P.H."/>
            <person name="Ponomarenko A."/>
            <person name="Rudd J.J."/>
            <person name="Salamov A."/>
            <person name="Schmutz J."/>
            <person name="Schouten H.J."/>
            <person name="Shapiro H."/>
            <person name="Stergiopoulos I."/>
            <person name="Torriani S.F.F."/>
            <person name="Tu H."/>
            <person name="de Vries R.P."/>
            <person name="Waalwijk C."/>
            <person name="Ware S.B."/>
            <person name="Wiebenga A."/>
            <person name="Zwiers L.-H."/>
            <person name="Oliver R.P."/>
            <person name="Grigoriev I.V."/>
            <person name="Kema G.H.J."/>
        </authorList>
    </citation>
    <scope>NUCLEOTIDE SEQUENCE [LARGE SCALE GENOMIC DNA]</scope>
    <source>
        <strain evidence="3">CBS 115943 / IPO323</strain>
    </source>
</reference>
<sequence>MKKGVEFCFCAIYPGSLYGDEGTLSVPLWEFEARRHGYIIADICHSFVNSGKRDSLEGSSSRTDAVHENAERP</sequence>
<accession>F9WWE9</accession>
<evidence type="ECO:0000313" key="3">
    <source>
        <dbReference type="Proteomes" id="UP000008062"/>
    </source>
</evidence>
<dbReference type="KEGG" id="ztr:MYCGRDRAFT_102326"/>
<gene>
    <name evidence="2" type="ORF">MYCGRDRAFT_102326</name>
</gene>
<dbReference type="RefSeq" id="XP_003856213.1">
    <property type="nucleotide sequence ID" value="XM_003856165.1"/>
</dbReference>
<evidence type="ECO:0000256" key="1">
    <source>
        <dbReference type="SAM" id="MobiDB-lite"/>
    </source>
</evidence>
<dbReference type="Proteomes" id="UP000008062">
    <property type="component" value="Chromosome 1"/>
</dbReference>
<dbReference type="HOGENOM" id="CLU_2706685_0_0_1"/>
<protein>
    <submittedName>
        <fullName evidence="2">Uncharacterized protein</fullName>
    </submittedName>
</protein>
<proteinExistence type="predicted"/>